<gene>
    <name evidence="2" type="ORF">LIER_14734</name>
</gene>
<sequence length="140" mass="15207">MGGESWGTLTSRRDEGPGGIVSKGETEITTPSSVKSIISRETGLTYTLLETLAFFLGAEISSPIVDLLVGSKVASGVAERKGLASRVALCITFAFLNTMGLSLSFRRWGWNLGKPCPSLLQEDYLRQERVIIKKKANLQK</sequence>
<reference evidence="2 3" key="1">
    <citation type="submission" date="2024-01" db="EMBL/GenBank/DDBJ databases">
        <title>The complete chloroplast genome sequence of Lithospermum erythrorhizon: insights into the phylogenetic relationship among Boraginaceae species and the maternal lineages of purple gromwells.</title>
        <authorList>
            <person name="Okada T."/>
            <person name="Watanabe K."/>
        </authorList>
    </citation>
    <scope>NUCLEOTIDE SEQUENCE [LARGE SCALE GENOMIC DNA]</scope>
</reference>
<comment type="caution">
    <text evidence="2">The sequence shown here is derived from an EMBL/GenBank/DDBJ whole genome shotgun (WGS) entry which is preliminary data.</text>
</comment>
<protein>
    <submittedName>
        <fullName evidence="2">Uncharacterized protein</fullName>
    </submittedName>
</protein>
<organism evidence="2 3">
    <name type="scientific">Lithospermum erythrorhizon</name>
    <name type="common">Purple gromwell</name>
    <name type="synonym">Lithospermum officinale var. erythrorhizon</name>
    <dbReference type="NCBI Taxonomy" id="34254"/>
    <lineage>
        <taxon>Eukaryota</taxon>
        <taxon>Viridiplantae</taxon>
        <taxon>Streptophyta</taxon>
        <taxon>Embryophyta</taxon>
        <taxon>Tracheophyta</taxon>
        <taxon>Spermatophyta</taxon>
        <taxon>Magnoliopsida</taxon>
        <taxon>eudicotyledons</taxon>
        <taxon>Gunneridae</taxon>
        <taxon>Pentapetalae</taxon>
        <taxon>asterids</taxon>
        <taxon>lamiids</taxon>
        <taxon>Boraginales</taxon>
        <taxon>Boraginaceae</taxon>
        <taxon>Boraginoideae</taxon>
        <taxon>Lithospermeae</taxon>
        <taxon>Lithospermum</taxon>
    </lineage>
</organism>
<evidence type="ECO:0000313" key="2">
    <source>
        <dbReference type="EMBL" id="GAA0157476.1"/>
    </source>
</evidence>
<proteinExistence type="predicted"/>
<feature type="region of interest" description="Disordered" evidence="1">
    <location>
        <begin position="1"/>
        <end position="27"/>
    </location>
</feature>
<dbReference type="EMBL" id="BAABME010003115">
    <property type="protein sequence ID" value="GAA0157476.1"/>
    <property type="molecule type" value="Genomic_DNA"/>
</dbReference>
<name>A0AAV3Q3F0_LITER</name>
<accession>A0AAV3Q3F0</accession>
<keyword evidence="3" id="KW-1185">Reference proteome</keyword>
<dbReference type="Proteomes" id="UP001454036">
    <property type="component" value="Unassembled WGS sequence"/>
</dbReference>
<evidence type="ECO:0000256" key="1">
    <source>
        <dbReference type="SAM" id="MobiDB-lite"/>
    </source>
</evidence>
<evidence type="ECO:0000313" key="3">
    <source>
        <dbReference type="Proteomes" id="UP001454036"/>
    </source>
</evidence>
<dbReference type="AlphaFoldDB" id="A0AAV3Q3F0"/>